<organism evidence="2 3">
    <name type="scientific">Reticulomyxa filosa</name>
    <dbReference type="NCBI Taxonomy" id="46433"/>
    <lineage>
        <taxon>Eukaryota</taxon>
        <taxon>Sar</taxon>
        <taxon>Rhizaria</taxon>
        <taxon>Retaria</taxon>
        <taxon>Foraminifera</taxon>
        <taxon>Monothalamids</taxon>
        <taxon>Reticulomyxidae</taxon>
        <taxon>Reticulomyxa</taxon>
    </lineage>
</organism>
<evidence type="ECO:0000313" key="3">
    <source>
        <dbReference type="Proteomes" id="UP000023152"/>
    </source>
</evidence>
<accession>X6MBF5</accession>
<evidence type="ECO:0000313" key="2">
    <source>
        <dbReference type="EMBL" id="ETO11338.1"/>
    </source>
</evidence>
<keyword evidence="3" id="KW-1185">Reference proteome</keyword>
<dbReference type="Gene3D" id="1.10.167.10">
    <property type="entry name" value="Regulator of G-protein Signalling 4, domain 2"/>
    <property type="match status" value="1"/>
</dbReference>
<dbReference type="AlphaFoldDB" id="X6MBF5"/>
<sequence length="143" mass="16599">YPTAVPYLEFHRAFQIYRSTLNHKIRKEVAHEICLVFLKSGSKLVLKGAPSTNAEMLHQMNNMDALKKEYPLDLFDSLHYWVARQIAKYWTDFMNATLKTLVKNHPKETSSNQKSRDKDNTTIRLNGTKLKDIEAEVKEDASE</sequence>
<dbReference type="InterPro" id="IPR036305">
    <property type="entry name" value="RGS_sf"/>
</dbReference>
<evidence type="ECO:0000256" key="1">
    <source>
        <dbReference type="SAM" id="MobiDB-lite"/>
    </source>
</evidence>
<dbReference type="Proteomes" id="UP000023152">
    <property type="component" value="Unassembled WGS sequence"/>
</dbReference>
<dbReference type="SUPFAM" id="SSF48097">
    <property type="entry name" value="Regulator of G-protein signaling, RGS"/>
    <property type="match status" value="1"/>
</dbReference>
<gene>
    <name evidence="2" type="ORF">RFI_26035</name>
</gene>
<feature type="region of interest" description="Disordered" evidence="1">
    <location>
        <begin position="102"/>
        <end position="127"/>
    </location>
</feature>
<dbReference type="InterPro" id="IPR044926">
    <property type="entry name" value="RGS_subdomain_2"/>
</dbReference>
<proteinExistence type="predicted"/>
<feature type="non-terminal residue" evidence="2">
    <location>
        <position position="1"/>
    </location>
</feature>
<comment type="caution">
    <text evidence="2">The sequence shown here is derived from an EMBL/GenBank/DDBJ whole genome shotgun (WGS) entry which is preliminary data.</text>
</comment>
<reference evidence="2 3" key="1">
    <citation type="journal article" date="2013" name="Curr. Biol.">
        <title>The Genome of the Foraminiferan Reticulomyxa filosa.</title>
        <authorList>
            <person name="Glockner G."/>
            <person name="Hulsmann N."/>
            <person name="Schleicher M."/>
            <person name="Noegel A.A."/>
            <person name="Eichinger L."/>
            <person name="Gallinger C."/>
            <person name="Pawlowski J."/>
            <person name="Sierra R."/>
            <person name="Euteneuer U."/>
            <person name="Pillet L."/>
            <person name="Moustafa A."/>
            <person name="Platzer M."/>
            <person name="Groth M."/>
            <person name="Szafranski K."/>
            <person name="Schliwa M."/>
        </authorList>
    </citation>
    <scope>NUCLEOTIDE SEQUENCE [LARGE SCALE GENOMIC DNA]</scope>
</reference>
<dbReference type="EMBL" id="ASPP01022564">
    <property type="protein sequence ID" value="ETO11338.1"/>
    <property type="molecule type" value="Genomic_DNA"/>
</dbReference>
<name>X6MBF5_RETFI</name>
<protein>
    <submittedName>
        <fullName evidence="2">Uncharacterized protein</fullName>
    </submittedName>
</protein>